<reference evidence="2" key="1">
    <citation type="journal article" date="2020" name="Stud. Mycol.">
        <title>101 Dothideomycetes genomes: a test case for predicting lifestyles and emergence of pathogens.</title>
        <authorList>
            <person name="Haridas S."/>
            <person name="Albert R."/>
            <person name="Binder M."/>
            <person name="Bloem J."/>
            <person name="Labutti K."/>
            <person name="Salamov A."/>
            <person name="Andreopoulos B."/>
            <person name="Baker S."/>
            <person name="Barry K."/>
            <person name="Bills G."/>
            <person name="Bluhm B."/>
            <person name="Cannon C."/>
            <person name="Castanera R."/>
            <person name="Culley D."/>
            <person name="Daum C."/>
            <person name="Ezra D."/>
            <person name="Gonzalez J."/>
            <person name="Henrissat B."/>
            <person name="Kuo A."/>
            <person name="Liang C."/>
            <person name="Lipzen A."/>
            <person name="Lutzoni F."/>
            <person name="Magnuson J."/>
            <person name="Mondo S."/>
            <person name="Nolan M."/>
            <person name="Ohm R."/>
            <person name="Pangilinan J."/>
            <person name="Park H.-J."/>
            <person name="Ramirez L."/>
            <person name="Alfaro M."/>
            <person name="Sun H."/>
            <person name="Tritt A."/>
            <person name="Yoshinaga Y."/>
            <person name="Zwiers L.-H."/>
            <person name="Turgeon B."/>
            <person name="Goodwin S."/>
            <person name="Spatafora J."/>
            <person name="Crous P."/>
            <person name="Grigoriev I."/>
        </authorList>
    </citation>
    <scope>NUCLEOTIDE SEQUENCE</scope>
    <source>
        <strain evidence="2">CBS 116005</strain>
    </source>
</reference>
<keyword evidence="3" id="KW-1185">Reference proteome</keyword>
<feature type="compositionally biased region" description="Basic and acidic residues" evidence="1">
    <location>
        <begin position="167"/>
        <end position="184"/>
    </location>
</feature>
<organism evidence="2 3">
    <name type="scientific">Teratosphaeria nubilosa</name>
    <dbReference type="NCBI Taxonomy" id="161662"/>
    <lineage>
        <taxon>Eukaryota</taxon>
        <taxon>Fungi</taxon>
        <taxon>Dikarya</taxon>
        <taxon>Ascomycota</taxon>
        <taxon>Pezizomycotina</taxon>
        <taxon>Dothideomycetes</taxon>
        <taxon>Dothideomycetidae</taxon>
        <taxon>Mycosphaerellales</taxon>
        <taxon>Teratosphaeriaceae</taxon>
        <taxon>Teratosphaeria</taxon>
    </lineage>
</organism>
<name>A0A6G1KYR4_9PEZI</name>
<dbReference type="OrthoDB" id="10535164at2759"/>
<sequence length="234" mass="27350">MNCRLAPFVTFHEFHEDASFWMVPSPGDAQAAFCRRIRALSHVSQRQNFQIRYASYHATTNKQHIEQHLLIAPTMSFTVREYRELKDIMRFFPTYENRGMTRFWHIWLRRVGQPLKYDNDDTLMYDDQAAGTWKIMQLGKPHESEEAHKDGLEEIEAFFEREKGVDEVKDQAPGRETITEEAVKRGKKKGAKASGEGGEGRVEKRRSKRIECKREADGKLRRWSRLGGDSDQAR</sequence>
<evidence type="ECO:0000313" key="3">
    <source>
        <dbReference type="Proteomes" id="UP000799436"/>
    </source>
</evidence>
<feature type="region of interest" description="Disordered" evidence="1">
    <location>
        <begin position="167"/>
        <end position="210"/>
    </location>
</feature>
<protein>
    <submittedName>
        <fullName evidence="2">Uncharacterized protein</fullName>
    </submittedName>
</protein>
<accession>A0A6G1KYR4</accession>
<evidence type="ECO:0000313" key="2">
    <source>
        <dbReference type="EMBL" id="KAF2765766.1"/>
    </source>
</evidence>
<dbReference type="Proteomes" id="UP000799436">
    <property type="component" value="Unassembled WGS sequence"/>
</dbReference>
<evidence type="ECO:0000256" key="1">
    <source>
        <dbReference type="SAM" id="MobiDB-lite"/>
    </source>
</evidence>
<gene>
    <name evidence="2" type="ORF">EJ03DRAFT_338830</name>
</gene>
<dbReference type="AlphaFoldDB" id="A0A6G1KYR4"/>
<dbReference type="EMBL" id="ML995884">
    <property type="protein sequence ID" value="KAF2765766.1"/>
    <property type="molecule type" value="Genomic_DNA"/>
</dbReference>
<proteinExistence type="predicted"/>